<organism evidence="1 2">
    <name type="scientific">Streptomyces achmelvichensis</name>
    <dbReference type="NCBI Taxonomy" id="3134111"/>
    <lineage>
        <taxon>Bacteria</taxon>
        <taxon>Bacillati</taxon>
        <taxon>Actinomycetota</taxon>
        <taxon>Actinomycetes</taxon>
        <taxon>Kitasatosporales</taxon>
        <taxon>Streptomycetaceae</taxon>
        <taxon>Streptomyces</taxon>
    </lineage>
</organism>
<dbReference type="Proteomes" id="UP001377168">
    <property type="component" value="Unassembled WGS sequence"/>
</dbReference>
<accession>A0ACC6Q983</accession>
<comment type="caution">
    <text evidence="1">The sequence shown here is derived from an EMBL/GenBank/DDBJ whole genome shotgun (WGS) entry which is preliminary data.</text>
</comment>
<proteinExistence type="predicted"/>
<dbReference type="EMBL" id="JBBKAJ010000039">
    <property type="protein sequence ID" value="MEJ8640170.1"/>
    <property type="molecule type" value="Genomic_DNA"/>
</dbReference>
<sequence length="295" mass="30846">MSAATMLVVCGSAVGAGLSLLVREMAPAAPKLGPALRRLNPPATEPGHGGGTSASGRESVWGGWLVDRVPGRIPRTDLRLIGQSPEQFLLTKTGLALAGLLLPVFVSTAWALMGLGVSLLVPAVAGLAAAAGLWFVPDWQVRDQATRARAEFAHAAAAYLELVALRMASNVGASQALEEAARIGRGWSFARIQEALLRARTDKSSPWDALDDLGRQLKLPILCDVADIMRLSSKDGAAVYGTLRARAKSLHSELLAAQAAEANTDSEKMSAPGALLAAIVMFAIAFPAVLNMLIL</sequence>
<name>A0ACC6Q983_9ACTN</name>
<keyword evidence="2" id="KW-1185">Reference proteome</keyword>
<reference evidence="1" key="1">
    <citation type="submission" date="2024-03" db="EMBL/GenBank/DDBJ databases">
        <title>Novel Streptomyces species of biotechnological and ecological value are a feature of Machair soil.</title>
        <authorList>
            <person name="Prole J.R."/>
            <person name="Goodfellow M."/>
            <person name="Allenby N."/>
            <person name="Ward A.C."/>
        </authorList>
    </citation>
    <scope>NUCLEOTIDE SEQUENCE</scope>
    <source>
        <strain evidence="1">MS2.AVA.5</strain>
    </source>
</reference>
<gene>
    <name evidence="1" type="ORF">WKI67_43580</name>
</gene>
<protein>
    <submittedName>
        <fullName evidence="1">Uncharacterized protein</fullName>
    </submittedName>
</protein>
<evidence type="ECO:0000313" key="2">
    <source>
        <dbReference type="Proteomes" id="UP001377168"/>
    </source>
</evidence>
<evidence type="ECO:0000313" key="1">
    <source>
        <dbReference type="EMBL" id="MEJ8640170.1"/>
    </source>
</evidence>